<dbReference type="EMBL" id="CM042018">
    <property type="protein sequence ID" value="KAI3827599.1"/>
    <property type="molecule type" value="Genomic_DNA"/>
</dbReference>
<name>A0ACB9K5V7_9ASTR</name>
<organism evidence="1 2">
    <name type="scientific">Smallanthus sonchifolius</name>
    <dbReference type="NCBI Taxonomy" id="185202"/>
    <lineage>
        <taxon>Eukaryota</taxon>
        <taxon>Viridiplantae</taxon>
        <taxon>Streptophyta</taxon>
        <taxon>Embryophyta</taxon>
        <taxon>Tracheophyta</taxon>
        <taxon>Spermatophyta</taxon>
        <taxon>Magnoliopsida</taxon>
        <taxon>eudicotyledons</taxon>
        <taxon>Gunneridae</taxon>
        <taxon>Pentapetalae</taxon>
        <taxon>asterids</taxon>
        <taxon>campanulids</taxon>
        <taxon>Asterales</taxon>
        <taxon>Asteraceae</taxon>
        <taxon>Asteroideae</taxon>
        <taxon>Heliantheae alliance</taxon>
        <taxon>Millerieae</taxon>
        <taxon>Smallanthus</taxon>
    </lineage>
</organism>
<comment type="caution">
    <text evidence="1">The sequence shown here is derived from an EMBL/GenBank/DDBJ whole genome shotgun (WGS) entry which is preliminary data.</text>
</comment>
<evidence type="ECO:0000313" key="1">
    <source>
        <dbReference type="EMBL" id="KAI3827599.1"/>
    </source>
</evidence>
<gene>
    <name evidence="1" type="ORF">L1987_01677</name>
</gene>
<dbReference type="Proteomes" id="UP001056120">
    <property type="component" value="Linkage Group LG01"/>
</dbReference>
<keyword evidence="2" id="KW-1185">Reference proteome</keyword>
<sequence>MATLLTKLTKKETRFVCGTEQENAFKKLKEKLTQAPVLSLPEGTEDLVVYSDASYQGLRCVLKQRGKVIAFDSRYLKPHEANYPTHDLDLKYFFEQKDLNMRQRRWLELMKDYDCEILYHPGKANVVADALS</sequence>
<protein>
    <submittedName>
        <fullName evidence="1">Uncharacterized protein</fullName>
    </submittedName>
</protein>
<evidence type="ECO:0000313" key="2">
    <source>
        <dbReference type="Proteomes" id="UP001056120"/>
    </source>
</evidence>
<reference evidence="2" key="1">
    <citation type="journal article" date="2022" name="Mol. Ecol. Resour.">
        <title>The genomes of chicory, endive, great burdock and yacon provide insights into Asteraceae palaeo-polyploidization history and plant inulin production.</title>
        <authorList>
            <person name="Fan W."/>
            <person name="Wang S."/>
            <person name="Wang H."/>
            <person name="Wang A."/>
            <person name="Jiang F."/>
            <person name="Liu H."/>
            <person name="Zhao H."/>
            <person name="Xu D."/>
            <person name="Zhang Y."/>
        </authorList>
    </citation>
    <scope>NUCLEOTIDE SEQUENCE [LARGE SCALE GENOMIC DNA]</scope>
    <source>
        <strain evidence="2">cv. Yunnan</strain>
    </source>
</reference>
<proteinExistence type="predicted"/>
<accession>A0ACB9K5V7</accession>
<reference evidence="1 2" key="2">
    <citation type="journal article" date="2022" name="Mol. Ecol. Resour.">
        <title>The genomes of chicory, endive, great burdock and yacon provide insights into Asteraceae paleo-polyploidization history and plant inulin production.</title>
        <authorList>
            <person name="Fan W."/>
            <person name="Wang S."/>
            <person name="Wang H."/>
            <person name="Wang A."/>
            <person name="Jiang F."/>
            <person name="Liu H."/>
            <person name="Zhao H."/>
            <person name="Xu D."/>
            <person name="Zhang Y."/>
        </authorList>
    </citation>
    <scope>NUCLEOTIDE SEQUENCE [LARGE SCALE GENOMIC DNA]</scope>
    <source>
        <strain evidence="2">cv. Yunnan</strain>
        <tissue evidence="1">Leaves</tissue>
    </source>
</reference>